<sequence>YTGHSLSNGATSVILFDRNPDGPFYEMIQEAFSKNHPLKRAADFGTRKVTFDKLVFHLESPAAIVHPKAGNLGLECHDSLLLTLIVRRRTGEKNVGRILQDEKALESTMAQCTMCESKTIDLATMTFPEQLAALRHSNVIVGVHGAGLNNIMFAAEEAVLIEIHPHYRMDRHFRNAARMSGKHYMPMRSLEQVTCQGSSDNVPVNAAEFREVLDGAVRLARSFDDGLSECGLVCDMGILAMDAAHDDMRYLTVGIPTVHRDEDHLGATIESWMRQLPAAASDPLYDSVVLVVMNMMPGTEHRYAAPHPKHMYIQFASNDNPTKDPQPDARDEGDGNHPGYRVRKQTRDIAALLKFAAGTGDAEFYLFTEDDMELCPHALLATQHMLTKAELYRPDFMSIRASYGMNGIFIRSRDAPAFADYLLEHQERRPPDHLVVEWFAGENPQSAALMAGRAHMAFRYNIMHHLGVVSTLRAAESQAMPKCYEELGEPTLFEVEVFKPYECPDDDVWPCDGVEGGDKTVAIGWGDLNPNKPT</sequence>
<name>A0ABQ6MJU0_9STRA</name>
<accession>A0ABQ6MJU0</accession>
<organism evidence="6 7">
    <name type="scientific">Tetraparma gracilis</name>
    <dbReference type="NCBI Taxonomy" id="2962635"/>
    <lineage>
        <taxon>Eukaryota</taxon>
        <taxon>Sar</taxon>
        <taxon>Stramenopiles</taxon>
        <taxon>Ochrophyta</taxon>
        <taxon>Bolidophyceae</taxon>
        <taxon>Parmales</taxon>
        <taxon>Triparmaceae</taxon>
        <taxon>Tetraparma</taxon>
    </lineage>
</organism>
<evidence type="ECO:0000256" key="1">
    <source>
        <dbReference type="ARBA" id="ARBA00022676"/>
    </source>
</evidence>
<evidence type="ECO:0000256" key="2">
    <source>
        <dbReference type="ARBA" id="ARBA00022679"/>
    </source>
</evidence>
<keyword evidence="1" id="KW-0328">Glycosyltransferase</keyword>
<comment type="caution">
    <text evidence="6">The sequence shown here is derived from an EMBL/GenBank/DDBJ whole genome shotgun (WGS) entry which is preliminary data.</text>
</comment>
<keyword evidence="7" id="KW-1185">Reference proteome</keyword>
<feature type="region of interest" description="Disordered" evidence="4">
    <location>
        <begin position="315"/>
        <end position="341"/>
    </location>
</feature>
<gene>
    <name evidence="6" type="ORF">TeGR_g2624</name>
</gene>
<keyword evidence="3" id="KW-0325">Glycoprotein</keyword>
<dbReference type="Pfam" id="PF04577">
    <property type="entry name" value="Glyco_transf_61"/>
    <property type="match status" value="1"/>
</dbReference>
<evidence type="ECO:0000256" key="4">
    <source>
        <dbReference type="SAM" id="MobiDB-lite"/>
    </source>
</evidence>
<evidence type="ECO:0000256" key="3">
    <source>
        <dbReference type="ARBA" id="ARBA00023180"/>
    </source>
</evidence>
<dbReference type="InterPro" id="IPR049625">
    <property type="entry name" value="Glyco_transf_61_cat"/>
</dbReference>
<evidence type="ECO:0000259" key="5">
    <source>
        <dbReference type="Pfam" id="PF04577"/>
    </source>
</evidence>
<feature type="domain" description="Glycosyltransferase 61 catalytic" evidence="5">
    <location>
        <begin position="27"/>
        <end position="161"/>
    </location>
</feature>
<dbReference type="PANTHER" id="PTHR20961">
    <property type="entry name" value="GLYCOSYLTRANSFERASE"/>
    <property type="match status" value="1"/>
</dbReference>
<dbReference type="InterPro" id="IPR007657">
    <property type="entry name" value="Glycosyltransferase_61"/>
</dbReference>
<reference evidence="6 7" key="1">
    <citation type="journal article" date="2023" name="Commun. Biol.">
        <title>Genome analysis of Parmales, the sister group of diatoms, reveals the evolutionary specialization of diatoms from phago-mixotrophs to photoautotrophs.</title>
        <authorList>
            <person name="Ban H."/>
            <person name="Sato S."/>
            <person name="Yoshikawa S."/>
            <person name="Yamada K."/>
            <person name="Nakamura Y."/>
            <person name="Ichinomiya M."/>
            <person name="Sato N."/>
            <person name="Blanc-Mathieu R."/>
            <person name="Endo H."/>
            <person name="Kuwata A."/>
            <person name="Ogata H."/>
        </authorList>
    </citation>
    <scope>NUCLEOTIDE SEQUENCE [LARGE SCALE GENOMIC DNA]</scope>
</reference>
<keyword evidence="2" id="KW-0808">Transferase</keyword>
<dbReference type="EMBL" id="BRYB01000298">
    <property type="protein sequence ID" value="GMI27199.1"/>
    <property type="molecule type" value="Genomic_DNA"/>
</dbReference>
<protein>
    <recommendedName>
        <fullName evidence="5">Glycosyltransferase 61 catalytic domain-containing protein</fullName>
    </recommendedName>
</protein>
<evidence type="ECO:0000313" key="6">
    <source>
        <dbReference type="EMBL" id="GMI27199.1"/>
    </source>
</evidence>
<proteinExistence type="predicted"/>
<dbReference type="Proteomes" id="UP001165060">
    <property type="component" value="Unassembled WGS sequence"/>
</dbReference>
<dbReference type="PANTHER" id="PTHR20961:SF124">
    <property type="entry name" value="GLYCOSYLTRANSFERASE"/>
    <property type="match status" value="1"/>
</dbReference>
<feature type="non-terminal residue" evidence="6">
    <location>
        <position position="1"/>
    </location>
</feature>
<evidence type="ECO:0000313" key="7">
    <source>
        <dbReference type="Proteomes" id="UP001165060"/>
    </source>
</evidence>
<feature type="compositionally biased region" description="Basic and acidic residues" evidence="4">
    <location>
        <begin position="321"/>
        <end position="335"/>
    </location>
</feature>